<feature type="active site" description="Charge relay system" evidence="5">
    <location>
        <position position="173"/>
    </location>
</feature>
<dbReference type="CDD" id="cd04077">
    <property type="entry name" value="Peptidases_S8_PCSK9_ProteinaseK_like"/>
    <property type="match status" value="1"/>
</dbReference>
<dbReference type="InterPro" id="IPR015919">
    <property type="entry name" value="Cadherin-like_sf"/>
</dbReference>
<feature type="domain" description="Inhibitor I9" evidence="9">
    <location>
        <begin position="62"/>
        <end position="130"/>
    </location>
</feature>
<feature type="chain" id="PRO_5046586672" evidence="7">
    <location>
        <begin position="35"/>
        <end position="611"/>
    </location>
</feature>
<dbReference type="PROSITE" id="PS51892">
    <property type="entry name" value="SUBTILASE"/>
    <property type="match status" value="1"/>
</dbReference>
<evidence type="ECO:0000256" key="3">
    <source>
        <dbReference type="ARBA" id="ARBA00022801"/>
    </source>
</evidence>
<dbReference type="InterPro" id="IPR036852">
    <property type="entry name" value="Peptidase_S8/S53_dom_sf"/>
</dbReference>
<comment type="caution">
    <text evidence="10">The sequence shown here is derived from an EMBL/GenBank/DDBJ whole genome shotgun (WGS) entry which is preliminary data.</text>
</comment>
<evidence type="ECO:0000256" key="2">
    <source>
        <dbReference type="ARBA" id="ARBA00022670"/>
    </source>
</evidence>
<dbReference type="PANTHER" id="PTHR43806:SF11">
    <property type="entry name" value="CEREVISIN-RELATED"/>
    <property type="match status" value="1"/>
</dbReference>
<evidence type="ECO:0000256" key="5">
    <source>
        <dbReference type="PROSITE-ProRule" id="PRU01240"/>
    </source>
</evidence>
<dbReference type="Pfam" id="PF00082">
    <property type="entry name" value="Peptidase_S8"/>
    <property type="match status" value="1"/>
</dbReference>
<dbReference type="PROSITE" id="PS00137">
    <property type="entry name" value="SUBTILASE_HIS"/>
    <property type="match status" value="1"/>
</dbReference>
<dbReference type="Pfam" id="PF05345">
    <property type="entry name" value="He_PIG"/>
    <property type="match status" value="1"/>
</dbReference>
<dbReference type="Proteomes" id="UP001150259">
    <property type="component" value="Unassembled WGS sequence"/>
</dbReference>
<dbReference type="InterPro" id="IPR037045">
    <property type="entry name" value="S8pro/Inhibitor_I9_sf"/>
</dbReference>
<dbReference type="InterPro" id="IPR010259">
    <property type="entry name" value="S8pro/Inhibitor_I9"/>
</dbReference>
<dbReference type="PRINTS" id="PR00723">
    <property type="entry name" value="SUBTILISIN"/>
</dbReference>
<keyword evidence="3 5" id="KW-0378">Hydrolase</keyword>
<comment type="similarity">
    <text evidence="1 5 6">Belongs to the peptidase S8 family.</text>
</comment>
<accession>A0ABT5GKR4</accession>
<protein>
    <submittedName>
        <fullName evidence="10">S8 family peptidase</fullName>
    </submittedName>
</protein>
<dbReference type="InterPro" id="IPR022398">
    <property type="entry name" value="Peptidase_S8_His-AS"/>
</dbReference>
<gene>
    <name evidence="10" type="ORF">OO014_16350</name>
</gene>
<dbReference type="SUPFAM" id="SSF52743">
    <property type="entry name" value="Subtilisin-like"/>
    <property type="match status" value="1"/>
</dbReference>
<dbReference type="InterPro" id="IPR034193">
    <property type="entry name" value="PCSK9_ProteinaseK-like"/>
</dbReference>
<dbReference type="InterPro" id="IPR015500">
    <property type="entry name" value="Peptidase_S8_subtilisin-rel"/>
</dbReference>
<evidence type="ECO:0000259" key="9">
    <source>
        <dbReference type="Pfam" id="PF05922"/>
    </source>
</evidence>
<keyword evidence="11" id="KW-1185">Reference proteome</keyword>
<dbReference type="Gene3D" id="3.30.70.80">
    <property type="entry name" value="Peptidase S8 propeptide/proteinase inhibitor I9"/>
    <property type="match status" value="1"/>
</dbReference>
<feature type="domain" description="Peptidase S8/S53" evidence="8">
    <location>
        <begin position="164"/>
        <end position="396"/>
    </location>
</feature>
<feature type="active site" description="Charge relay system" evidence="5">
    <location>
        <position position="361"/>
    </location>
</feature>
<dbReference type="Gene3D" id="2.60.40.10">
    <property type="entry name" value="Immunoglobulins"/>
    <property type="match status" value="1"/>
</dbReference>
<organism evidence="10 11">
    <name type="scientific">Intrasporangium calvum</name>
    <dbReference type="NCBI Taxonomy" id="53358"/>
    <lineage>
        <taxon>Bacteria</taxon>
        <taxon>Bacillati</taxon>
        <taxon>Actinomycetota</taxon>
        <taxon>Actinomycetes</taxon>
        <taxon>Micrococcales</taxon>
        <taxon>Intrasporangiaceae</taxon>
        <taxon>Intrasporangium</taxon>
    </lineage>
</organism>
<reference evidence="10 11" key="1">
    <citation type="submission" date="2022-11" db="EMBL/GenBank/DDBJ databases">
        <title>Anaerobic phenanthrene biodegradation by a DNRA strain PheN6.</title>
        <authorList>
            <person name="Zhang Z."/>
        </authorList>
    </citation>
    <scope>NUCLEOTIDE SEQUENCE [LARGE SCALE GENOMIC DNA]</scope>
    <source>
        <strain evidence="10 11">PheN6</strain>
    </source>
</reference>
<dbReference type="RefSeq" id="WP_272463389.1">
    <property type="nucleotide sequence ID" value="NZ_JAPFQL010000086.1"/>
</dbReference>
<dbReference type="Pfam" id="PF05922">
    <property type="entry name" value="Inhibitor_I9"/>
    <property type="match status" value="1"/>
</dbReference>
<dbReference type="PROSITE" id="PS00138">
    <property type="entry name" value="SUBTILASE_SER"/>
    <property type="match status" value="1"/>
</dbReference>
<keyword evidence="2 5" id="KW-0645">Protease</keyword>
<evidence type="ECO:0000256" key="7">
    <source>
        <dbReference type="SAM" id="SignalP"/>
    </source>
</evidence>
<feature type="active site" description="Charge relay system" evidence="5">
    <location>
        <position position="206"/>
    </location>
</feature>
<evidence type="ECO:0000313" key="11">
    <source>
        <dbReference type="Proteomes" id="UP001150259"/>
    </source>
</evidence>
<dbReference type="InterPro" id="IPR013783">
    <property type="entry name" value="Ig-like_fold"/>
</dbReference>
<dbReference type="PROSITE" id="PS00136">
    <property type="entry name" value="SUBTILASE_ASP"/>
    <property type="match status" value="1"/>
</dbReference>
<evidence type="ECO:0000256" key="6">
    <source>
        <dbReference type="RuleBase" id="RU003355"/>
    </source>
</evidence>
<evidence type="ECO:0000256" key="1">
    <source>
        <dbReference type="ARBA" id="ARBA00011073"/>
    </source>
</evidence>
<dbReference type="InterPro" id="IPR050131">
    <property type="entry name" value="Peptidase_S8_subtilisin-like"/>
</dbReference>
<dbReference type="Gene3D" id="3.40.50.200">
    <property type="entry name" value="Peptidase S8/S53 domain"/>
    <property type="match status" value="1"/>
</dbReference>
<evidence type="ECO:0000256" key="4">
    <source>
        <dbReference type="ARBA" id="ARBA00022825"/>
    </source>
</evidence>
<evidence type="ECO:0000259" key="8">
    <source>
        <dbReference type="Pfam" id="PF00082"/>
    </source>
</evidence>
<dbReference type="SUPFAM" id="SSF54897">
    <property type="entry name" value="Protease propeptides/inhibitors"/>
    <property type="match status" value="1"/>
</dbReference>
<name>A0ABT5GKR4_9MICO</name>
<keyword evidence="4 5" id="KW-0720">Serine protease</keyword>
<dbReference type="Gene3D" id="2.60.120.380">
    <property type="match status" value="1"/>
</dbReference>
<feature type="signal peptide" evidence="7">
    <location>
        <begin position="1"/>
        <end position="34"/>
    </location>
</feature>
<dbReference type="InterPro" id="IPR023827">
    <property type="entry name" value="Peptidase_S8_Asp-AS"/>
</dbReference>
<keyword evidence="7" id="KW-0732">Signal</keyword>
<dbReference type="InterPro" id="IPR023828">
    <property type="entry name" value="Peptidase_S8_Ser-AS"/>
</dbReference>
<dbReference type="PANTHER" id="PTHR43806">
    <property type="entry name" value="PEPTIDASE S8"/>
    <property type="match status" value="1"/>
</dbReference>
<sequence>MKHSMWRQRASRAAITAVAASMALAFQVAPFAAAAPAAPVAAASPSGSILGTDNPDAIPGEYLVVFKNQSQSAAATKQSAQSMTTKYGGRVKHAYGAVVDGFAAKMSEAQARRLAADPAIERVEQAYKVEAVGEQLNPGSWGLDRIDQQSLPLNQRYRYPDQAGQGVHVYVMDTGVNLTHTEFTGRTGAGYDFVDTDTNPTDCNGHGSHVAGTAAGTSYGVAKKATVHAVRVLNCSGSGSNADIIAGVDWIKTNAIKPAVVNYSIGCSSRCTDSTMDSAVRSLVTSGVMWVQAGGNGNDDTCYYSPQRVTEALTVGNSTNTDAKASSSAWGTCQDLFAPGTSITSAWYTSNTATQTISGTSMASPHVAGAVALYLGANPSATSTQVHSAIVNNSVSGTISGVPSGTPNRLLNTEFLLSGGTPAELRVTNPGSQTSTVGTYDSAATGATGGSSPYTFSATGLPAGLSISSSTGTISGTPTTAGTSTVTVTVRDSVGATASASFSWTVSSVSGSQCAGMRGTWTGTLSSGGSQIHPYVYDATAGTIQVCLDGPTGADFDVYLQKWNGSTWSTVAQGITSSPDESFSYTNAAGYYRLMVESYTGSGSYTAGMNY</sequence>
<dbReference type="EMBL" id="JAPFQL010000086">
    <property type="protein sequence ID" value="MDC5698825.1"/>
    <property type="molecule type" value="Genomic_DNA"/>
</dbReference>
<dbReference type="InterPro" id="IPR000209">
    <property type="entry name" value="Peptidase_S8/S53_dom"/>
</dbReference>
<proteinExistence type="inferred from homology"/>
<dbReference type="SUPFAM" id="SSF49313">
    <property type="entry name" value="Cadherin-like"/>
    <property type="match status" value="1"/>
</dbReference>
<evidence type="ECO:0000313" key="10">
    <source>
        <dbReference type="EMBL" id="MDC5698825.1"/>
    </source>
</evidence>